<gene>
    <name evidence="1" type="ORF">CGZ90_01125</name>
</gene>
<dbReference type="RefSeq" id="WP_094250495.1">
    <property type="nucleotide sequence ID" value="NZ_JBHLXL010000001.1"/>
</dbReference>
<dbReference type="AlphaFoldDB" id="A0A235FBX9"/>
<evidence type="ECO:0000313" key="1">
    <source>
        <dbReference type="EMBL" id="OYD58534.1"/>
    </source>
</evidence>
<evidence type="ECO:0008006" key="3">
    <source>
        <dbReference type="Google" id="ProtNLM"/>
    </source>
</evidence>
<name>A0A235FBX9_9BACL</name>
<accession>A0A235FBX9</accession>
<organism evidence="1 2">
    <name type="scientific">Fictibacillus aquaticus</name>
    <dbReference type="NCBI Taxonomy" id="2021314"/>
    <lineage>
        <taxon>Bacteria</taxon>
        <taxon>Bacillati</taxon>
        <taxon>Bacillota</taxon>
        <taxon>Bacilli</taxon>
        <taxon>Bacillales</taxon>
        <taxon>Fictibacillaceae</taxon>
        <taxon>Fictibacillus</taxon>
    </lineage>
</organism>
<sequence length="287" mass="32932">MKYIIEKLTAENESALYVIDGENVQSKRIGSLRVKAMKLALASFSVHTGKVFFCSSVPDVSSNSFYEKNIKLLMQEGMTTLVTTAETDFSYNVNSSIKRLKHALISSPADYSIGIQAPCSRLTPELVKECNRHRVPFIRFSATCREDLLRIPWEWIRDANYLFRLVFVPDFQKCLPDKARLKLLKEWEILANEKNIPYCGEFQDEKELSATFLKKTGLYPVKGTFHSGSHADYFLSFAHSPYQVPEVAVIRGRIVYIRQNGWFYKGFGKEIKVRQTGRFGFQSPPRV</sequence>
<protein>
    <recommendedName>
        <fullName evidence="3">Amidohydrolase-related domain-containing protein</fullName>
    </recommendedName>
</protein>
<evidence type="ECO:0000313" key="2">
    <source>
        <dbReference type="Proteomes" id="UP000215059"/>
    </source>
</evidence>
<proteinExistence type="predicted"/>
<reference evidence="1 2" key="1">
    <citation type="submission" date="2017-07" db="EMBL/GenBank/DDBJ databases">
        <title>Fictibacillus sp. nov. GDSW-R2A3 Genome sequencing and assembly.</title>
        <authorList>
            <person name="Mayilraj S."/>
        </authorList>
    </citation>
    <scope>NUCLEOTIDE SEQUENCE [LARGE SCALE GENOMIC DNA]</scope>
    <source>
        <strain evidence="1 2">GDSW-R2A3</strain>
    </source>
</reference>
<dbReference type="OrthoDB" id="2959323at2"/>
<dbReference type="EMBL" id="NOII01000001">
    <property type="protein sequence ID" value="OYD58534.1"/>
    <property type="molecule type" value="Genomic_DNA"/>
</dbReference>
<comment type="caution">
    <text evidence="1">The sequence shown here is derived from an EMBL/GenBank/DDBJ whole genome shotgun (WGS) entry which is preliminary data.</text>
</comment>
<dbReference type="Proteomes" id="UP000215059">
    <property type="component" value="Unassembled WGS sequence"/>
</dbReference>
<keyword evidence="2" id="KW-1185">Reference proteome</keyword>